<dbReference type="PANTHER" id="PTHR43248">
    <property type="entry name" value="2-SUCCINYL-6-HYDROXY-2,4-CYCLOHEXADIENE-1-CARBOXYLATE SYNTHASE"/>
    <property type="match status" value="1"/>
</dbReference>
<accession>A0A7W3PHF5</accession>
<dbReference type="InterPro" id="IPR013595">
    <property type="entry name" value="Pept_S33_TAP-like_C"/>
</dbReference>
<feature type="chain" id="PRO_5039512142" evidence="4">
    <location>
        <begin position="22"/>
        <end position="500"/>
    </location>
</feature>
<dbReference type="AlphaFoldDB" id="A0A7W3PHF5"/>
<dbReference type="InterPro" id="IPR006311">
    <property type="entry name" value="TAT_signal"/>
</dbReference>
<dbReference type="EMBL" id="JACGWV010000003">
    <property type="protein sequence ID" value="MBA8811662.1"/>
    <property type="molecule type" value="Genomic_DNA"/>
</dbReference>
<keyword evidence="7" id="KW-1185">Reference proteome</keyword>
<comment type="similarity">
    <text evidence="1">Belongs to the peptidase S33 family.</text>
</comment>
<dbReference type="Proteomes" id="UP000540568">
    <property type="component" value="Unassembled WGS sequence"/>
</dbReference>
<reference evidence="6 7" key="1">
    <citation type="submission" date="2020-07" db="EMBL/GenBank/DDBJ databases">
        <title>Sequencing the genomes of 1000 actinobacteria strains.</title>
        <authorList>
            <person name="Klenk H.-P."/>
        </authorList>
    </citation>
    <scope>NUCLEOTIDE SEQUENCE [LARGE SCALE GENOMIC DNA]</scope>
    <source>
        <strain evidence="6 7">DSM 44121</strain>
    </source>
</reference>
<dbReference type="SUPFAM" id="SSF53474">
    <property type="entry name" value="alpha/beta-Hydrolases"/>
    <property type="match status" value="1"/>
</dbReference>
<name>A0A7W3PHF5_9MICO</name>
<dbReference type="InterPro" id="IPR051601">
    <property type="entry name" value="Serine_prot/Carboxylest_S33"/>
</dbReference>
<organism evidence="6 7">
    <name type="scientific">Promicromonospora sukumoe</name>
    <dbReference type="NCBI Taxonomy" id="88382"/>
    <lineage>
        <taxon>Bacteria</taxon>
        <taxon>Bacillati</taxon>
        <taxon>Actinomycetota</taxon>
        <taxon>Actinomycetes</taxon>
        <taxon>Micrococcales</taxon>
        <taxon>Promicromonosporaceae</taxon>
        <taxon>Promicromonospora</taxon>
    </lineage>
</organism>
<dbReference type="PROSITE" id="PS51318">
    <property type="entry name" value="TAT"/>
    <property type="match status" value="1"/>
</dbReference>
<feature type="signal peptide" evidence="4">
    <location>
        <begin position="1"/>
        <end position="21"/>
    </location>
</feature>
<keyword evidence="2 4" id="KW-0732">Signal</keyword>
<gene>
    <name evidence="6" type="ORF">FHX71_005669</name>
</gene>
<evidence type="ECO:0000313" key="6">
    <source>
        <dbReference type="EMBL" id="MBA8811662.1"/>
    </source>
</evidence>
<dbReference type="RefSeq" id="WP_182620749.1">
    <property type="nucleotide sequence ID" value="NZ_BAAATF010000001.1"/>
</dbReference>
<sequence length="500" mass="53601">MRRTRRLVLAGALAAVMTVPAAVPVAAAPDVPTAGPSAVAGPTPSTLRWAPCPADVVTPLPLECSTLDVPLDYGRPDGRQVEIAISRLASTEPAQRRGVLLTNPGGPGIAGLAYPAELAVAGLPQDVLGSYDVIGMDPRGVGRSAPVTCDSTPEQQALGSFPRYAGTIFDVTREAEYARTVADQCAASSTAWMMPHTTTANTARDLDRVRAALGEEKASYLGASYGSYLGAVYTTLFPDTTDRVVIDSVLGPDGYDVQQMRRFARGLQDRFPDFAEYAAAHPEYGLGTTPEQVEAKFYELVEKLEANPQPDMDAMKFRVDTFGYLYSDATIPVVAKMWRLVDTGQPQPVIPAGDHDNLLSARLYVICGDQRWPETIWRYQLDVAIDRARYPMLGGSTANIGPCAFWPDVRTEQPTTISDRGPSNVLMVQNERDPGAALAGAEETRQAFGRRATMVTVDGGGHGVYPWTTSTCAKDAVTAYLTTGERPARDLVCAAVPSGR</sequence>
<proteinExistence type="inferred from homology"/>
<dbReference type="GO" id="GO:0016787">
    <property type="term" value="F:hydrolase activity"/>
    <property type="evidence" value="ECO:0007669"/>
    <property type="project" value="UniProtKB-KW"/>
</dbReference>
<comment type="caution">
    <text evidence="6">The sequence shown here is derived from an EMBL/GenBank/DDBJ whole genome shotgun (WGS) entry which is preliminary data.</text>
</comment>
<protein>
    <submittedName>
        <fullName evidence="6">Pimeloyl-ACP methyl ester carboxylesterase</fullName>
    </submittedName>
</protein>
<dbReference type="Pfam" id="PF08386">
    <property type="entry name" value="Abhydrolase_4"/>
    <property type="match status" value="1"/>
</dbReference>
<dbReference type="Gene3D" id="3.40.50.1820">
    <property type="entry name" value="alpha/beta hydrolase"/>
    <property type="match status" value="1"/>
</dbReference>
<evidence type="ECO:0000256" key="3">
    <source>
        <dbReference type="ARBA" id="ARBA00022801"/>
    </source>
</evidence>
<evidence type="ECO:0000256" key="1">
    <source>
        <dbReference type="ARBA" id="ARBA00010088"/>
    </source>
</evidence>
<feature type="domain" description="Peptidase S33 tripeptidyl aminopeptidase-like C-terminal" evidence="5">
    <location>
        <begin position="397"/>
        <end position="493"/>
    </location>
</feature>
<dbReference type="PANTHER" id="PTHR43248:SF29">
    <property type="entry name" value="TRIPEPTIDYL AMINOPEPTIDASE"/>
    <property type="match status" value="1"/>
</dbReference>
<evidence type="ECO:0000313" key="7">
    <source>
        <dbReference type="Proteomes" id="UP000540568"/>
    </source>
</evidence>
<evidence type="ECO:0000256" key="2">
    <source>
        <dbReference type="ARBA" id="ARBA00022729"/>
    </source>
</evidence>
<evidence type="ECO:0000259" key="5">
    <source>
        <dbReference type="Pfam" id="PF08386"/>
    </source>
</evidence>
<dbReference type="InterPro" id="IPR029058">
    <property type="entry name" value="AB_hydrolase_fold"/>
</dbReference>
<keyword evidence="3" id="KW-0378">Hydrolase</keyword>
<evidence type="ECO:0000256" key="4">
    <source>
        <dbReference type="SAM" id="SignalP"/>
    </source>
</evidence>